<comment type="caution">
    <text evidence="1">The sequence shown here is derived from an EMBL/GenBank/DDBJ whole genome shotgun (WGS) entry which is preliminary data.</text>
</comment>
<dbReference type="AlphaFoldDB" id="A0A133XQC0"/>
<evidence type="ECO:0000313" key="2">
    <source>
        <dbReference type="Proteomes" id="UP000070422"/>
    </source>
</evidence>
<gene>
    <name evidence="1" type="ORF">HMPREF3187_01776</name>
</gene>
<proteinExistence type="predicted"/>
<dbReference type="Proteomes" id="UP000070422">
    <property type="component" value="Unassembled WGS sequence"/>
</dbReference>
<sequence length="39" mass="4549">MKSCQQHEAYLANQVIDQILEDPDNLNVTHVLDDEHCRL</sequence>
<dbReference type="PATRIC" id="fig|87541.4.peg.1756"/>
<protein>
    <submittedName>
        <fullName evidence="1">Uncharacterized protein</fullName>
    </submittedName>
</protein>
<name>A0A133XQC0_9LACT</name>
<organism evidence="1 2">
    <name type="scientific">Aerococcus christensenii</name>
    <dbReference type="NCBI Taxonomy" id="87541"/>
    <lineage>
        <taxon>Bacteria</taxon>
        <taxon>Bacillati</taxon>
        <taxon>Bacillota</taxon>
        <taxon>Bacilli</taxon>
        <taxon>Lactobacillales</taxon>
        <taxon>Aerococcaceae</taxon>
        <taxon>Aerococcus</taxon>
    </lineage>
</organism>
<accession>A0A133XQC0</accession>
<dbReference type="EMBL" id="LSCQ01000103">
    <property type="protein sequence ID" value="KXB33133.1"/>
    <property type="molecule type" value="Genomic_DNA"/>
</dbReference>
<evidence type="ECO:0000313" key="1">
    <source>
        <dbReference type="EMBL" id="KXB33133.1"/>
    </source>
</evidence>
<reference evidence="1 2" key="1">
    <citation type="submission" date="2016-01" db="EMBL/GenBank/DDBJ databases">
        <authorList>
            <person name="Oliw E.H."/>
        </authorList>
    </citation>
    <scope>NUCLEOTIDE SEQUENCE [LARGE SCALE GENOMIC DNA]</scope>
    <source>
        <strain evidence="1 2">KA00635</strain>
    </source>
</reference>